<feature type="chain" id="PRO_5035872414" evidence="1">
    <location>
        <begin position="28"/>
        <end position="242"/>
    </location>
</feature>
<organism evidence="2 3">
    <name type="scientific">Owenia fusiformis</name>
    <name type="common">Polychaete worm</name>
    <dbReference type="NCBI Taxonomy" id="6347"/>
    <lineage>
        <taxon>Eukaryota</taxon>
        <taxon>Metazoa</taxon>
        <taxon>Spiralia</taxon>
        <taxon>Lophotrochozoa</taxon>
        <taxon>Annelida</taxon>
        <taxon>Polychaeta</taxon>
        <taxon>Sedentaria</taxon>
        <taxon>Canalipalpata</taxon>
        <taxon>Sabellida</taxon>
        <taxon>Oweniida</taxon>
        <taxon>Oweniidae</taxon>
        <taxon>Owenia</taxon>
    </lineage>
</organism>
<comment type="caution">
    <text evidence="2">The sequence shown here is derived from an EMBL/GenBank/DDBJ whole genome shotgun (WGS) entry which is preliminary data.</text>
</comment>
<dbReference type="Proteomes" id="UP000749559">
    <property type="component" value="Unassembled WGS sequence"/>
</dbReference>
<evidence type="ECO:0000313" key="3">
    <source>
        <dbReference type="Proteomes" id="UP000749559"/>
    </source>
</evidence>
<feature type="signal peptide" evidence="1">
    <location>
        <begin position="1"/>
        <end position="27"/>
    </location>
</feature>
<protein>
    <submittedName>
        <fullName evidence="2">Uncharacterized protein</fullName>
    </submittedName>
</protein>
<keyword evidence="3" id="KW-1185">Reference proteome</keyword>
<dbReference type="EMBL" id="CAIIXF020000005">
    <property type="protein sequence ID" value="CAH1782469.1"/>
    <property type="molecule type" value="Genomic_DNA"/>
</dbReference>
<dbReference type="OrthoDB" id="6108238at2759"/>
<sequence length="242" mass="26869">MDLQIRMGILFEHILLCFLTCPLFVLCQCPKDAFARSFNCANTIILAKSSENIVPVVGGGHLNNVRDSCRKNKYDTALECIEDLHTACKGKVEELIDVNAMRRAWENICDPENLMVYSAQAPCMRRNVRRITECFESAMEKGESLVVPSTGNVERDRITSMMAKVCISHDYSNKCIERVLRQSCSSSISKLLTSYNNAQTPQICSSDAAVQPSVQALNSASVHGGRLFGLTNVVHVLLYIVT</sequence>
<reference evidence="2" key="1">
    <citation type="submission" date="2022-03" db="EMBL/GenBank/DDBJ databases">
        <authorList>
            <person name="Martin C."/>
        </authorList>
    </citation>
    <scope>NUCLEOTIDE SEQUENCE</scope>
</reference>
<gene>
    <name evidence="2" type="ORF">OFUS_LOCUS8914</name>
</gene>
<accession>A0A8S4NP01</accession>
<evidence type="ECO:0000313" key="2">
    <source>
        <dbReference type="EMBL" id="CAH1782469.1"/>
    </source>
</evidence>
<proteinExistence type="predicted"/>
<dbReference type="AlphaFoldDB" id="A0A8S4NP01"/>
<keyword evidence="1" id="KW-0732">Signal</keyword>
<name>A0A8S4NP01_OWEFU</name>
<evidence type="ECO:0000256" key="1">
    <source>
        <dbReference type="SAM" id="SignalP"/>
    </source>
</evidence>